<organism evidence="2 3">
    <name type="scientific">Planotetraspora mira</name>
    <dbReference type="NCBI Taxonomy" id="58121"/>
    <lineage>
        <taxon>Bacteria</taxon>
        <taxon>Bacillati</taxon>
        <taxon>Actinomycetota</taxon>
        <taxon>Actinomycetes</taxon>
        <taxon>Streptosporangiales</taxon>
        <taxon>Streptosporangiaceae</taxon>
        <taxon>Planotetraspora</taxon>
    </lineage>
</organism>
<dbReference type="EMBL" id="BOOO01000009">
    <property type="protein sequence ID" value="GII28388.1"/>
    <property type="molecule type" value="Genomic_DNA"/>
</dbReference>
<gene>
    <name evidence="2" type="ORF">Pmi06nite_18300</name>
</gene>
<dbReference type="InterPro" id="IPR013325">
    <property type="entry name" value="RNA_pol_sigma_r2"/>
</dbReference>
<reference evidence="2 3" key="1">
    <citation type="submission" date="2021-01" db="EMBL/GenBank/DDBJ databases">
        <title>Whole genome shotgun sequence of Planotetraspora mira NBRC 15435.</title>
        <authorList>
            <person name="Komaki H."/>
            <person name="Tamura T."/>
        </authorList>
    </citation>
    <scope>NUCLEOTIDE SEQUENCE [LARGE SCALE GENOMIC DNA]</scope>
    <source>
        <strain evidence="2 3">NBRC 15435</strain>
    </source>
</reference>
<dbReference type="RefSeq" id="WP_203952446.1">
    <property type="nucleotide sequence ID" value="NZ_BOOO01000009.1"/>
</dbReference>
<protein>
    <recommendedName>
        <fullName evidence="1">RNA polymerase sigma-70 region 2 domain-containing protein</fullName>
    </recommendedName>
</protein>
<dbReference type="Gene3D" id="1.10.1740.10">
    <property type="match status" value="1"/>
</dbReference>
<sequence length="146" mass="16290">MNTSHDVAAAPPSDVAVIESSWHEPERFAEIFHRYFTEIHRYIARRLGADVADDLATETFLAAFRKRSRFDVSRGAVRPWLYDSGRVRRTRPSDHAQAGSDRLVAELVLADQTVATASTPTIAERLPLPRKAERPCPRAGLSHIGS</sequence>
<dbReference type="InterPro" id="IPR007627">
    <property type="entry name" value="RNA_pol_sigma70_r2"/>
</dbReference>
<dbReference type="AlphaFoldDB" id="A0A8J3TJV4"/>
<evidence type="ECO:0000313" key="2">
    <source>
        <dbReference type="EMBL" id="GII28388.1"/>
    </source>
</evidence>
<dbReference type="Pfam" id="PF04542">
    <property type="entry name" value="Sigma70_r2"/>
    <property type="match status" value="1"/>
</dbReference>
<comment type="caution">
    <text evidence="2">The sequence shown here is derived from an EMBL/GenBank/DDBJ whole genome shotgun (WGS) entry which is preliminary data.</text>
</comment>
<dbReference type="Proteomes" id="UP000650628">
    <property type="component" value="Unassembled WGS sequence"/>
</dbReference>
<dbReference type="GO" id="GO:0003700">
    <property type="term" value="F:DNA-binding transcription factor activity"/>
    <property type="evidence" value="ECO:0007669"/>
    <property type="project" value="InterPro"/>
</dbReference>
<dbReference type="SUPFAM" id="SSF88946">
    <property type="entry name" value="Sigma2 domain of RNA polymerase sigma factors"/>
    <property type="match status" value="1"/>
</dbReference>
<proteinExistence type="predicted"/>
<evidence type="ECO:0000259" key="1">
    <source>
        <dbReference type="Pfam" id="PF04542"/>
    </source>
</evidence>
<accession>A0A8J3TJV4</accession>
<dbReference type="GO" id="GO:0006352">
    <property type="term" value="P:DNA-templated transcription initiation"/>
    <property type="evidence" value="ECO:0007669"/>
    <property type="project" value="InterPro"/>
</dbReference>
<name>A0A8J3TJV4_9ACTN</name>
<evidence type="ECO:0000313" key="3">
    <source>
        <dbReference type="Proteomes" id="UP000650628"/>
    </source>
</evidence>
<keyword evidence="3" id="KW-1185">Reference proteome</keyword>
<feature type="domain" description="RNA polymerase sigma-70 region 2" evidence="1">
    <location>
        <begin position="32"/>
        <end position="82"/>
    </location>
</feature>